<dbReference type="RefSeq" id="WP_204927036.1">
    <property type="nucleotide sequence ID" value="NZ_JAFEUC010000012.1"/>
</dbReference>
<comment type="caution">
    <text evidence="1">The sequence shown here is derived from an EMBL/GenBank/DDBJ whole genome shotgun (WGS) entry which is preliminary data.</text>
</comment>
<dbReference type="Proteomes" id="UP001518872">
    <property type="component" value="Unassembled WGS sequence"/>
</dbReference>
<organism evidence="1 2">
    <name type="scientific">Micromonospora humida</name>
    <dbReference type="NCBI Taxonomy" id="2809018"/>
    <lineage>
        <taxon>Bacteria</taxon>
        <taxon>Bacillati</taxon>
        <taxon>Actinomycetota</taxon>
        <taxon>Actinomycetes</taxon>
        <taxon>Micromonosporales</taxon>
        <taxon>Micromonosporaceae</taxon>
        <taxon>Micromonospora</taxon>
    </lineage>
</organism>
<sequence>MSDLAHFEESMTRTSVSNAIRTSSNDQTLTAISQATMRVAHLRDQVGFINNDTARLHEDYLKLLLDSETDEKVKIGLQGLLAELAEDYGFGWTDIARLVRVSVPAIRKWRRGGVISPGNLHSLAQLCAFLKILASQFVADPAAWLTTPLSAEIDRSLTKASIYSQGNAVALLAYVDHHINLEQLLQLVGVAPEDRKPTTKLMPNEDGSLSIVPIGS</sequence>
<evidence type="ECO:0000313" key="2">
    <source>
        <dbReference type="Proteomes" id="UP001518872"/>
    </source>
</evidence>
<reference evidence="1 2" key="1">
    <citation type="submission" date="2021-02" db="EMBL/GenBank/DDBJ databases">
        <authorList>
            <person name="Ra J.-S."/>
        </authorList>
    </citation>
    <scope>NUCLEOTIDE SEQUENCE [LARGE SCALE GENOMIC DNA]</scope>
    <source>
        <strain evidence="1 2">MMS20-R1-14</strain>
    </source>
</reference>
<evidence type="ECO:0008006" key="3">
    <source>
        <dbReference type="Google" id="ProtNLM"/>
    </source>
</evidence>
<evidence type="ECO:0000313" key="1">
    <source>
        <dbReference type="EMBL" id="MBM7079178.1"/>
    </source>
</evidence>
<keyword evidence="2" id="KW-1185">Reference proteome</keyword>
<proteinExistence type="predicted"/>
<protein>
    <recommendedName>
        <fullName evidence="3">Transcriptional regulator</fullName>
    </recommendedName>
</protein>
<gene>
    <name evidence="1" type="ORF">JQX11_22935</name>
</gene>
<accession>A0ABS2IXW8</accession>
<name>A0ABS2IXW8_9ACTN</name>
<dbReference type="EMBL" id="JAFEUC010000012">
    <property type="protein sequence ID" value="MBM7079178.1"/>
    <property type="molecule type" value="Genomic_DNA"/>
</dbReference>